<evidence type="ECO:0000313" key="4">
    <source>
        <dbReference type="Proteomes" id="UP000005850"/>
    </source>
</evidence>
<keyword evidence="4" id="KW-1185">Reference proteome</keyword>
<dbReference type="KEGG" id="blr:BRLA_c009130"/>
<dbReference type="STRING" id="1042163.BRLA_c007450"/>
<evidence type="ECO:0000313" key="1">
    <source>
        <dbReference type="EMBL" id="AIG25103.1"/>
    </source>
</evidence>
<dbReference type="Pfam" id="PF01527">
    <property type="entry name" value="HTH_Tnp_1"/>
    <property type="match status" value="1"/>
</dbReference>
<reference evidence="3 4" key="1">
    <citation type="journal article" date="2011" name="J. Bacteriol.">
        <title>Genome sequence of Brevibacillus laterosporus LMG 15441, a pathogen of invertebrates.</title>
        <authorList>
            <person name="Djukic M."/>
            <person name="Poehlein A."/>
            <person name="Thurmer A."/>
            <person name="Daniel R."/>
        </authorList>
    </citation>
    <scope>NUCLEOTIDE SEQUENCE [LARGE SCALE GENOMIC DNA]</scope>
    <source>
        <strain evidence="3 4">LMG 15441</strain>
    </source>
</reference>
<dbReference type="GO" id="GO:0003677">
    <property type="term" value="F:DNA binding"/>
    <property type="evidence" value="ECO:0007669"/>
    <property type="project" value="InterPro"/>
</dbReference>
<dbReference type="InterPro" id="IPR009057">
    <property type="entry name" value="Homeodomain-like_sf"/>
</dbReference>
<dbReference type="KEGG" id="blr:BRLA_c045900"/>
<dbReference type="eggNOG" id="COG2963">
    <property type="taxonomic scope" value="Bacteria"/>
</dbReference>
<organism evidence="3 4">
    <name type="scientific">Brevibacillus laterosporus LMG 15441</name>
    <dbReference type="NCBI Taxonomy" id="1042163"/>
    <lineage>
        <taxon>Bacteria</taxon>
        <taxon>Bacillati</taxon>
        <taxon>Bacillota</taxon>
        <taxon>Bacilli</taxon>
        <taxon>Bacillales</taxon>
        <taxon>Paenibacillaceae</taxon>
        <taxon>Brevibacillus</taxon>
    </lineage>
</organism>
<dbReference type="GO" id="GO:0004803">
    <property type="term" value="F:transposase activity"/>
    <property type="evidence" value="ECO:0007669"/>
    <property type="project" value="InterPro"/>
</dbReference>
<dbReference type="Proteomes" id="UP000005850">
    <property type="component" value="Chromosome"/>
</dbReference>
<dbReference type="GO" id="GO:0006313">
    <property type="term" value="P:DNA transposition"/>
    <property type="evidence" value="ECO:0007669"/>
    <property type="project" value="InterPro"/>
</dbReference>
<name>F7TU85_BRELA</name>
<protein>
    <submittedName>
        <fullName evidence="3">Transposase</fullName>
    </submittedName>
</protein>
<dbReference type="HOGENOM" id="CLU_027402_19_2_9"/>
<evidence type="ECO:0000313" key="2">
    <source>
        <dbReference type="EMBL" id="AIG25254.1"/>
    </source>
</evidence>
<accession>F7TU85</accession>
<dbReference type="EMBL" id="CP007806">
    <property type="protein sequence ID" value="AIG25103.1"/>
    <property type="molecule type" value="Genomic_DNA"/>
</dbReference>
<dbReference type="AlphaFoldDB" id="F7TU85"/>
<gene>
    <name evidence="1" type="ORF">BRLA_c007450</name>
    <name evidence="2" type="ORF">BRLA_c009130</name>
    <name evidence="3" type="ORF">BRLA_c045900</name>
</gene>
<proteinExistence type="predicted"/>
<dbReference type="EMBL" id="CP007806">
    <property type="protein sequence ID" value="AIG25254.1"/>
    <property type="molecule type" value="Genomic_DNA"/>
</dbReference>
<dbReference type="SUPFAM" id="SSF46689">
    <property type="entry name" value="Homeodomain-like"/>
    <property type="match status" value="1"/>
</dbReference>
<evidence type="ECO:0000313" key="3">
    <source>
        <dbReference type="EMBL" id="AIG28854.1"/>
    </source>
</evidence>
<sequence length="112" mass="13134">MPPKKGQVFTRYSEEIKKEAVRLRVEDQWSYAMIRKKLGIKSDAQIIAWVQKHQNGESFVDYRGRWNKKHFSSVEEENAYLKAQVEYLKKLNPNLHGEGSWISKPDLGPSKK</sequence>
<dbReference type="EMBL" id="CP007806">
    <property type="protein sequence ID" value="AIG28854.1"/>
    <property type="molecule type" value="Genomic_DNA"/>
</dbReference>
<dbReference type="InterPro" id="IPR002514">
    <property type="entry name" value="Transposase_8"/>
</dbReference>
<dbReference type="KEGG" id="blr:BRLA_c007450"/>